<evidence type="ECO:0000313" key="3">
    <source>
        <dbReference type="Proteomes" id="UP001152799"/>
    </source>
</evidence>
<reference evidence="2" key="1">
    <citation type="submission" date="2022-01" db="EMBL/GenBank/DDBJ databases">
        <authorList>
            <person name="King R."/>
        </authorList>
    </citation>
    <scope>NUCLEOTIDE SEQUENCE</scope>
</reference>
<name>A0A9N9MNV4_9CUCU</name>
<keyword evidence="3" id="KW-1185">Reference proteome</keyword>
<dbReference type="EMBL" id="OU892279">
    <property type="protein sequence ID" value="CAG9766474.1"/>
    <property type="molecule type" value="Genomic_DNA"/>
</dbReference>
<dbReference type="InterPro" id="IPR006631">
    <property type="entry name" value="DM4_12"/>
</dbReference>
<keyword evidence="1" id="KW-0732">Signal</keyword>
<dbReference type="PANTHER" id="PTHR21253">
    <property type="entry name" value="F-BOX ONLY PROTEIN 11-RELATED"/>
    <property type="match status" value="1"/>
</dbReference>
<dbReference type="SMART" id="SM00718">
    <property type="entry name" value="DM4_12"/>
    <property type="match status" value="1"/>
</dbReference>
<sequence>MKYFVLLFVVAVIVSSSKTENVTKFQRKNIFLSRKKRYVQWPKGSNFVINFTCTKPLLRYQPLTWNTVYEMDVPFAVPADNKIFFKHRTKRHVMERKNLLEHLEDFMTLVGLNGRACINRLLCESHTFTQSGNTSMLRELIKVLFSSFLDDDHFKEYSNKCEEESFNACPTSMLNIFLNLPNKDENLFQPV</sequence>
<evidence type="ECO:0000256" key="1">
    <source>
        <dbReference type="SAM" id="SignalP"/>
    </source>
</evidence>
<dbReference type="PANTHER" id="PTHR21253:SF0">
    <property type="entry name" value="F-BOX ONLY PROTEIN 11-RELATED"/>
    <property type="match status" value="1"/>
</dbReference>
<proteinExistence type="predicted"/>
<accession>A0A9N9MNV4</accession>
<gene>
    <name evidence="2" type="ORF">CEUTPL_LOCUS7058</name>
</gene>
<dbReference type="Proteomes" id="UP001152799">
    <property type="component" value="Chromosome 3"/>
</dbReference>
<evidence type="ECO:0000313" key="2">
    <source>
        <dbReference type="EMBL" id="CAG9766474.1"/>
    </source>
</evidence>
<dbReference type="AlphaFoldDB" id="A0A9N9MNV4"/>
<protein>
    <submittedName>
        <fullName evidence="2">Uncharacterized protein</fullName>
    </submittedName>
</protein>
<feature type="signal peptide" evidence="1">
    <location>
        <begin position="1"/>
        <end position="19"/>
    </location>
</feature>
<dbReference type="OrthoDB" id="8180611at2759"/>
<organism evidence="2 3">
    <name type="scientific">Ceutorhynchus assimilis</name>
    <name type="common">cabbage seed weevil</name>
    <dbReference type="NCBI Taxonomy" id="467358"/>
    <lineage>
        <taxon>Eukaryota</taxon>
        <taxon>Metazoa</taxon>
        <taxon>Ecdysozoa</taxon>
        <taxon>Arthropoda</taxon>
        <taxon>Hexapoda</taxon>
        <taxon>Insecta</taxon>
        <taxon>Pterygota</taxon>
        <taxon>Neoptera</taxon>
        <taxon>Endopterygota</taxon>
        <taxon>Coleoptera</taxon>
        <taxon>Polyphaga</taxon>
        <taxon>Cucujiformia</taxon>
        <taxon>Curculionidae</taxon>
        <taxon>Ceutorhynchinae</taxon>
        <taxon>Ceutorhynchus</taxon>
    </lineage>
</organism>
<dbReference type="Pfam" id="PF07841">
    <property type="entry name" value="DM4_12"/>
    <property type="match status" value="1"/>
</dbReference>
<feature type="chain" id="PRO_5040429741" evidence="1">
    <location>
        <begin position="20"/>
        <end position="191"/>
    </location>
</feature>